<organism evidence="1 2">
    <name type="scientific">Crocosphaera watsonii WH 8502</name>
    <dbReference type="NCBI Taxonomy" id="423474"/>
    <lineage>
        <taxon>Bacteria</taxon>
        <taxon>Bacillati</taxon>
        <taxon>Cyanobacteriota</taxon>
        <taxon>Cyanophyceae</taxon>
        <taxon>Oscillatoriophycideae</taxon>
        <taxon>Chroococcales</taxon>
        <taxon>Aphanothecaceae</taxon>
        <taxon>Crocosphaera</taxon>
    </lineage>
</organism>
<comment type="caution">
    <text evidence="1">The sequence shown here is derived from an EMBL/GenBank/DDBJ whole genome shotgun (WGS) entry which is preliminary data.</text>
</comment>
<reference evidence="1 2" key="2">
    <citation type="submission" date="2013-09" db="EMBL/GenBank/DDBJ databases">
        <title>Whole genome comparison of six Crocosphaera watsonii strains with differing phenotypes.</title>
        <authorList>
            <person name="Bench S.R."/>
            <person name="Heller P."/>
            <person name="Frank I."/>
            <person name="Arciniega M."/>
            <person name="Shilova I.N."/>
            <person name="Zehr J.P."/>
        </authorList>
    </citation>
    <scope>NUCLEOTIDE SEQUENCE [LARGE SCALE GENOMIC DNA]</scope>
    <source>
        <strain evidence="1 2">WH 8502</strain>
    </source>
</reference>
<sequence length="391" mass="43014">MTLSVPQLNGQFLKIFHVGDNFNLSSSILNQDEIAAHQQALVDSQASWDPNFISIYNDRILHQATAPGMAGGYNFSSNRDWEQNGIAVDEGDPTAGYIQLRNYNGQLVRIDFSWSGGFFGVQSPGNNIRYGVLTNNGWNLSYHELFLDNDSGEGAYISSTVLPSTRMYDPFQESMVSVVNGMNSTEVLLIDAMGNTTATPQATIAYNQITRETQFQHDGNFYTTFYYIPQERIIFSAATDENNDGAIHGGYQIRRGFNQKDIYVGNGSVFSGSYSTTNTTSQFAGYDVFVSDPYDELTNSDFQSEALGLVFADDELNVGGIQNINHTLLNDELSAQFLGYELEVDIAAEEIILSEGGTSIFESVGDVVSFVDPSGLSEFHDATFFNLASTV</sequence>
<evidence type="ECO:0000313" key="1">
    <source>
        <dbReference type="EMBL" id="CCQ51298.1"/>
    </source>
</evidence>
<proteinExistence type="predicted"/>
<reference evidence="1 2" key="1">
    <citation type="submission" date="2013-01" db="EMBL/GenBank/DDBJ databases">
        <authorList>
            <person name="Bench S."/>
        </authorList>
    </citation>
    <scope>NUCLEOTIDE SEQUENCE [LARGE SCALE GENOMIC DNA]</scope>
    <source>
        <strain evidence="1 2">WH 8502</strain>
    </source>
</reference>
<dbReference type="AlphaFoldDB" id="T2IE37"/>
<dbReference type="EMBL" id="CAQK01000446">
    <property type="protein sequence ID" value="CCQ51298.1"/>
    <property type="molecule type" value="Genomic_DNA"/>
</dbReference>
<protein>
    <submittedName>
        <fullName evidence="1">Uncharacterized protein</fullName>
    </submittedName>
</protein>
<name>T2IE37_CROWT</name>
<dbReference type="Proteomes" id="UP000018348">
    <property type="component" value="Unassembled WGS sequence"/>
</dbReference>
<evidence type="ECO:0000313" key="2">
    <source>
        <dbReference type="Proteomes" id="UP000018348"/>
    </source>
</evidence>
<accession>T2IE37</accession>
<gene>
    <name evidence="1" type="ORF">CWATWH8502_4450</name>
</gene>
<dbReference type="RefSeq" id="WP_021830652.1">
    <property type="nucleotide sequence ID" value="NZ_CAQK01000446.1"/>
</dbReference>